<reference evidence="1" key="2">
    <citation type="journal article" date="2023" name="Int. J. Mol. Sci.">
        <title>De Novo Assembly and Annotation of 11 Diverse Shrub Willow (Salix) Genomes Reveals Novel Gene Organization in Sex-Linked Regions.</title>
        <authorList>
            <person name="Hyden B."/>
            <person name="Feng K."/>
            <person name="Yates T.B."/>
            <person name="Jawdy S."/>
            <person name="Cereghino C."/>
            <person name="Smart L.B."/>
            <person name="Muchero W."/>
        </authorList>
    </citation>
    <scope>NUCLEOTIDE SEQUENCE</scope>
    <source>
        <tissue evidence="1">Shoot tip</tissue>
    </source>
</reference>
<name>A0A9Q0Q783_9ROSI</name>
<gene>
    <name evidence="1" type="ORF">OIU74_012677</name>
</gene>
<comment type="caution">
    <text evidence="1">The sequence shown here is derived from an EMBL/GenBank/DDBJ whole genome shotgun (WGS) entry which is preliminary data.</text>
</comment>
<organism evidence="1 2">
    <name type="scientific">Salix koriyanagi</name>
    <dbReference type="NCBI Taxonomy" id="2511006"/>
    <lineage>
        <taxon>Eukaryota</taxon>
        <taxon>Viridiplantae</taxon>
        <taxon>Streptophyta</taxon>
        <taxon>Embryophyta</taxon>
        <taxon>Tracheophyta</taxon>
        <taxon>Spermatophyta</taxon>
        <taxon>Magnoliopsida</taxon>
        <taxon>eudicotyledons</taxon>
        <taxon>Gunneridae</taxon>
        <taxon>Pentapetalae</taxon>
        <taxon>rosids</taxon>
        <taxon>fabids</taxon>
        <taxon>Malpighiales</taxon>
        <taxon>Salicaceae</taxon>
        <taxon>Saliceae</taxon>
        <taxon>Salix</taxon>
    </lineage>
</organism>
<evidence type="ECO:0000313" key="1">
    <source>
        <dbReference type="EMBL" id="KAJ6701365.1"/>
    </source>
</evidence>
<proteinExistence type="predicted"/>
<reference evidence="1" key="1">
    <citation type="submission" date="2022-11" db="EMBL/GenBank/DDBJ databases">
        <authorList>
            <person name="Hyden B.L."/>
            <person name="Feng K."/>
            <person name="Yates T."/>
            <person name="Jawdy S."/>
            <person name="Smart L.B."/>
            <person name="Muchero W."/>
        </authorList>
    </citation>
    <scope>NUCLEOTIDE SEQUENCE</scope>
    <source>
        <tissue evidence="1">Shoot tip</tissue>
    </source>
</reference>
<accession>A0A9Q0Q783</accession>
<protein>
    <submittedName>
        <fullName evidence="1">Uncharacterized protein</fullName>
    </submittedName>
</protein>
<dbReference type="AlphaFoldDB" id="A0A9Q0Q783"/>
<sequence>MYFIRLKCTDGKDFTNFKDQSTWRVFHILGNRQHRDMDSSVFHATSRTPECSYSSSPEVIVSINQSRDHNSTLCFRTLKLVHDTFRNMNIENTSSCILSGKKCWHGSLMKSPAQ</sequence>
<evidence type="ECO:0000313" key="2">
    <source>
        <dbReference type="Proteomes" id="UP001151752"/>
    </source>
</evidence>
<keyword evidence="2" id="KW-1185">Reference proteome</keyword>
<dbReference type="Proteomes" id="UP001151752">
    <property type="component" value="Chromosome 1"/>
</dbReference>
<dbReference type="EMBL" id="JAPFFM010000016">
    <property type="protein sequence ID" value="KAJ6701365.1"/>
    <property type="molecule type" value="Genomic_DNA"/>
</dbReference>